<evidence type="ECO:0000256" key="2">
    <source>
        <dbReference type="ARBA" id="ARBA00022692"/>
    </source>
</evidence>
<evidence type="ECO:0000313" key="6">
    <source>
        <dbReference type="EMBL" id="MBB4287708.1"/>
    </source>
</evidence>
<comment type="subcellular location">
    <subcellularLocation>
        <location evidence="1">Membrane</location>
        <topology evidence="1">Multi-pass membrane protein</topology>
    </subcellularLocation>
</comment>
<keyword evidence="7" id="KW-1185">Reference proteome</keyword>
<evidence type="ECO:0000256" key="4">
    <source>
        <dbReference type="ARBA" id="ARBA00023136"/>
    </source>
</evidence>
<feature type="transmembrane region" description="Helical" evidence="5">
    <location>
        <begin position="107"/>
        <end position="129"/>
    </location>
</feature>
<gene>
    <name evidence="6" type="ORF">GGD88_003465</name>
</gene>
<dbReference type="AlphaFoldDB" id="A0A7W6S2J6"/>
<evidence type="ECO:0000256" key="1">
    <source>
        <dbReference type="ARBA" id="ARBA00004141"/>
    </source>
</evidence>
<dbReference type="Proteomes" id="UP000555728">
    <property type="component" value="Unassembled WGS sequence"/>
</dbReference>
<evidence type="ECO:0000256" key="5">
    <source>
        <dbReference type="SAM" id="Phobius"/>
    </source>
</evidence>
<accession>A0A7W6S2J6</accession>
<reference evidence="6 7" key="1">
    <citation type="submission" date="2020-08" db="EMBL/GenBank/DDBJ databases">
        <title>Genome sequencing of Purple Non-Sulfur Bacteria from various extreme environments.</title>
        <authorList>
            <person name="Mayer M."/>
        </authorList>
    </citation>
    <scope>NUCLEOTIDE SEQUENCE [LARGE SCALE GENOMIC DNA]</scope>
    <source>
        <strain evidence="6 7">JA135</strain>
    </source>
</reference>
<feature type="transmembrane region" description="Helical" evidence="5">
    <location>
        <begin position="135"/>
        <end position="154"/>
    </location>
</feature>
<keyword evidence="4 5" id="KW-0472">Membrane</keyword>
<evidence type="ECO:0000313" key="7">
    <source>
        <dbReference type="Proteomes" id="UP000555728"/>
    </source>
</evidence>
<comment type="caution">
    <text evidence="6">The sequence shown here is derived from an EMBL/GenBank/DDBJ whole genome shotgun (WGS) entry which is preliminary data.</text>
</comment>
<evidence type="ECO:0000256" key="3">
    <source>
        <dbReference type="ARBA" id="ARBA00022989"/>
    </source>
</evidence>
<feature type="transmembrane region" description="Helical" evidence="5">
    <location>
        <begin position="21"/>
        <end position="43"/>
    </location>
</feature>
<keyword evidence="2 5" id="KW-0812">Transmembrane</keyword>
<organism evidence="6 7">
    <name type="scientific">Roseospira goensis</name>
    <dbReference type="NCBI Taxonomy" id="391922"/>
    <lineage>
        <taxon>Bacteria</taxon>
        <taxon>Pseudomonadati</taxon>
        <taxon>Pseudomonadota</taxon>
        <taxon>Alphaproteobacteria</taxon>
        <taxon>Rhodospirillales</taxon>
        <taxon>Rhodospirillaceae</taxon>
        <taxon>Roseospira</taxon>
    </lineage>
</organism>
<keyword evidence="3 5" id="KW-1133">Transmembrane helix</keyword>
<dbReference type="EMBL" id="JACIGI010000048">
    <property type="protein sequence ID" value="MBB4287708.1"/>
    <property type="molecule type" value="Genomic_DNA"/>
</dbReference>
<sequence>MIGALLKSVDQLGDPRVRQSLLFSLGLTVASYVVLVAALWVGLGSISVVDPPWLDTVLDVAGSGLALVLALIFFPAVVTAFVGLFLERIADAVEARHYPALPPAREVPIGESIAGAVSFAAVTIGLNLLALPLYIFLPALNVVLYLLLNGYLLGREYHELVAARRLDRRRLTEERRRHRLRLIVAGMVIAGLMLIPVVNLLAPVLATAFMVHTVQALRASPGSAYSAGGDG</sequence>
<dbReference type="RefSeq" id="WP_184437728.1">
    <property type="nucleotide sequence ID" value="NZ_JACIGI010000048.1"/>
</dbReference>
<feature type="transmembrane region" description="Helical" evidence="5">
    <location>
        <begin position="63"/>
        <end position="86"/>
    </location>
</feature>
<name>A0A7W6S2J6_9PROT</name>
<proteinExistence type="predicted"/>
<dbReference type="InterPro" id="IPR059112">
    <property type="entry name" value="CysZ/EI24"/>
</dbReference>
<dbReference type="Pfam" id="PF07264">
    <property type="entry name" value="EI24"/>
    <property type="match status" value="1"/>
</dbReference>
<protein>
    <submittedName>
        <fullName evidence="6">Uncharacterized protein involved in cysteine biosynthesis</fullName>
    </submittedName>
</protein>
<feature type="transmembrane region" description="Helical" evidence="5">
    <location>
        <begin position="180"/>
        <end position="202"/>
    </location>
</feature>